<reference evidence="2" key="1">
    <citation type="submission" date="2025-08" db="UniProtKB">
        <authorList>
            <consortium name="RefSeq"/>
        </authorList>
    </citation>
    <scope>IDENTIFICATION</scope>
</reference>
<protein>
    <submittedName>
        <fullName evidence="2">Uncharacterized protein</fullName>
    </submittedName>
</protein>
<gene>
    <name evidence="2" type="primary">LOC141423476</name>
</gene>
<organism evidence="1 2">
    <name type="scientific">Castor canadensis</name>
    <name type="common">American beaver</name>
    <dbReference type="NCBI Taxonomy" id="51338"/>
    <lineage>
        <taxon>Eukaryota</taxon>
        <taxon>Metazoa</taxon>
        <taxon>Chordata</taxon>
        <taxon>Craniata</taxon>
        <taxon>Vertebrata</taxon>
        <taxon>Euteleostomi</taxon>
        <taxon>Mammalia</taxon>
        <taxon>Eutheria</taxon>
        <taxon>Euarchontoglires</taxon>
        <taxon>Glires</taxon>
        <taxon>Rodentia</taxon>
        <taxon>Castorimorpha</taxon>
        <taxon>Castoridae</taxon>
        <taxon>Castor</taxon>
    </lineage>
</organism>
<proteinExistence type="predicted"/>
<evidence type="ECO:0000313" key="1">
    <source>
        <dbReference type="Proteomes" id="UP001732720"/>
    </source>
</evidence>
<evidence type="ECO:0000313" key="2">
    <source>
        <dbReference type="RefSeq" id="XP_073931352.1"/>
    </source>
</evidence>
<accession>A0AC58MPP2</accession>
<keyword evidence="1" id="KW-1185">Reference proteome</keyword>
<sequence length="291" mass="31936">MAPEKEMSHWGRSLNSGRLTIKEAGTLAAVLCPLCQDLGLPLPQADGSYAAGPMQYVHQPFTTTDLLNWQQHTPEYSEEPQPAEEPGQEWKSQANPDQPLKLTLTQGSADEAPDRPTDSTDSCNNSIAQARRQQMGPTGALDPDLLWPIQRLPIQCVWPSTVELGQLWGAFMVLSTTLVMCRFCLSEGLESAPPHQRPGCQYSEALFKPLQHETGFTCLVFLVLDLDILPGTEVARYVNQQADSQTHFRWDPIPLPVLLGVALEGATAMGATTLGLQQVQHSQLSEQIGLQ</sequence>
<name>A0AC58MPP2_CASCN</name>
<dbReference type="Proteomes" id="UP001732720">
    <property type="component" value="Chromosome 5"/>
</dbReference>
<dbReference type="RefSeq" id="XP_073931352.1">
    <property type="nucleotide sequence ID" value="XM_074075251.1"/>
</dbReference>